<feature type="active site" description="Charge relay system" evidence="4">
    <location>
        <position position="243"/>
    </location>
</feature>
<dbReference type="InterPro" id="IPR015500">
    <property type="entry name" value="Peptidase_S8_subtilisin-rel"/>
</dbReference>
<feature type="active site" description="Charge relay system" evidence="4">
    <location>
        <position position="495"/>
    </location>
</feature>
<dbReference type="InterPro" id="IPR002884">
    <property type="entry name" value="P_dom"/>
</dbReference>
<dbReference type="PROSITE" id="PS51829">
    <property type="entry name" value="P_HOMO_B"/>
    <property type="match status" value="1"/>
</dbReference>
<dbReference type="PANTHER" id="PTHR42884:SF14">
    <property type="entry name" value="NEUROENDOCRINE CONVERTASE 1"/>
    <property type="match status" value="1"/>
</dbReference>
<comment type="similarity">
    <text evidence="4">Belongs to the peptidase S8 family.</text>
</comment>
<dbReference type="Pfam" id="PF00082">
    <property type="entry name" value="Peptidase_S8"/>
    <property type="match status" value="1"/>
</dbReference>
<dbReference type="PROSITE" id="PS00137">
    <property type="entry name" value="SUBTILASE_HIS"/>
    <property type="match status" value="1"/>
</dbReference>
<organism evidence="7 8">
    <name type="scientific">Trichocoleus desertorum GB2-A4</name>
    <dbReference type="NCBI Taxonomy" id="2933944"/>
    <lineage>
        <taxon>Bacteria</taxon>
        <taxon>Bacillati</taxon>
        <taxon>Cyanobacteriota</taxon>
        <taxon>Cyanophyceae</taxon>
        <taxon>Leptolyngbyales</taxon>
        <taxon>Trichocoleusaceae</taxon>
        <taxon>Trichocoleus</taxon>
    </lineage>
</organism>
<evidence type="ECO:0000256" key="3">
    <source>
        <dbReference type="ARBA" id="ARBA00022825"/>
    </source>
</evidence>
<protein>
    <submittedName>
        <fullName evidence="7">S8 family serine peptidase</fullName>
    </submittedName>
</protein>
<evidence type="ECO:0000256" key="4">
    <source>
        <dbReference type="PROSITE-ProRule" id="PRU01240"/>
    </source>
</evidence>
<reference evidence="7 8" key="1">
    <citation type="submission" date="2022-04" db="EMBL/GenBank/DDBJ databases">
        <title>Positive selection, recombination, and allopatry shape intraspecific diversity of widespread and dominant cyanobacteria.</title>
        <authorList>
            <person name="Wei J."/>
            <person name="Shu W."/>
            <person name="Hu C."/>
        </authorList>
    </citation>
    <scope>NUCLEOTIDE SEQUENCE [LARGE SCALE GENOMIC DNA]</scope>
    <source>
        <strain evidence="7 8">GB2-A4</strain>
    </source>
</reference>
<comment type="caution">
    <text evidence="7">The sequence shown here is derived from an EMBL/GenBank/DDBJ whole genome shotgun (WGS) entry which is preliminary data.</text>
</comment>
<proteinExistence type="inferred from homology"/>
<dbReference type="InterPro" id="IPR023828">
    <property type="entry name" value="Peptidase_S8_Ser-AS"/>
</dbReference>
<gene>
    <name evidence="7" type="ORF">NC998_21565</name>
</gene>
<evidence type="ECO:0000256" key="2">
    <source>
        <dbReference type="ARBA" id="ARBA00022801"/>
    </source>
</evidence>
<keyword evidence="8" id="KW-1185">Reference proteome</keyword>
<evidence type="ECO:0000313" key="7">
    <source>
        <dbReference type="EMBL" id="MEP0819692.1"/>
    </source>
</evidence>
<dbReference type="CDD" id="cd07498">
    <property type="entry name" value="Peptidases_S8_15"/>
    <property type="match status" value="1"/>
</dbReference>
<dbReference type="SUPFAM" id="SSF49785">
    <property type="entry name" value="Galactose-binding domain-like"/>
    <property type="match status" value="1"/>
</dbReference>
<dbReference type="InterPro" id="IPR022398">
    <property type="entry name" value="Peptidase_S8_His-AS"/>
</dbReference>
<dbReference type="Proteomes" id="UP001464891">
    <property type="component" value="Unassembled WGS sequence"/>
</dbReference>
<name>A0ABV0JD27_9CYAN</name>
<dbReference type="PROSITE" id="PS00138">
    <property type="entry name" value="SUBTILASE_SER"/>
    <property type="match status" value="1"/>
</dbReference>
<feature type="region of interest" description="Disordered" evidence="5">
    <location>
        <begin position="1"/>
        <end position="24"/>
    </location>
</feature>
<keyword evidence="2 4" id="KW-0378">Hydrolase</keyword>
<dbReference type="InterPro" id="IPR034054">
    <property type="entry name" value="Pep_S8_PrcA"/>
</dbReference>
<evidence type="ECO:0000259" key="6">
    <source>
        <dbReference type="PROSITE" id="PS51829"/>
    </source>
</evidence>
<keyword evidence="3 4" id="KW-0720">Serine protease</keyword>
<feature type="compositionally biased region" description="Polar residues" evidence="5">
    <location>
        <begin position="8"/>
        <end position="24"/>
    </location>
</feature>
<sequence length="704" mass="75396">MTHDANRPSASNSTPGSGVPESSTGIILQRGGEELLLEKVSDRFTVHPSSPEAVQHLAQQIPAELHRNVPPAQSAEFIVDPSQRDQVMQTVRSSSGVDFASHVYRVKNNPGSLIYLTDKLTIQFAAQVNLATRNAIATELGLQEVQPVVGIPNTFVFQVTAQAAANPVKIANQLTRRSEVLMAEPNIVVRTQAHYRPSDPLYPKQWYLNHNGGPDLASGSHISAEKAWDITRGSRSIVVAVADDSFDLNHPDFQGQGKIVAPRDLRDQDFLPLPDDTEASHGTACAGVAVAEETGSGIVGVAPGCALMPIRTTGFLDDETIEQIFDWAVVNGAAVISCSWGPSAVYFPLSLRQSAALTRAAKDGRNGKGCVIVFASGNANRPVNGAINEQGWPNSVLRGPTTWLTGFAVHPDVMAVSASTSLNKKAAYSNWGTNISVCAPSNNAPPGMWLQETGFVSTPPEVRVFLPGQSVFTADQLGAAGYDPGDFTGDFGGTSSACPTVAGVAALVLSANPDLTAQEVRQILQQTADKIVDPDPDPQFGFRKGTYEANGRSEWFGFGKVNAFKAVQAAQRQMAAPLSSSQQVQGRNDSSVAIPDNDFNGIKSAIQINDPSLVRDIQVTVNLEHSFLGDLEISVIAPKGQTVLLQGRTLGRRTQLQSNYSLQNTPLLRKLLNQSAAGRWQLWVIDRAAMDTGTLKNWRLTLGI</sequence>
<dbReference type="PRINTS" id="PR00723">
    <property type="entry name" value="SUBTILISIN"/>
</dbReference>
<accession>A0ABV0JD27</accession>
<evidence type="ECO:0000256" key="5">
    <source>
        <dbReference type="SAM" id="MobiDB-lite"/>
    </source>
</evidence>
<dbReference type="EMBL" id="JAMPKM010000016">
    <property type="protein sequence ID" value="MEP0819692.1"/>
    <property type="molecule type" value="Genomic_DNA"/>
</dbReference>
<dbReference type="InterPro" id="IPR000209">
    <property type="entry name" value="Peptidase_S8/S53_dom"/>
</dbReference>
<dbReference type="Pfam" id="PF01483">
    <property type="entry name" value="P_proprotein"/>
    <property type="match status" value="1"/>
</dbReference>
<dbReference type="PROSITE" id="PS51892">
    <property type="entry name" value="SUBTILASE"/>
    <property type="match status" value="1"/>
</dbReference>
<dbReference type="RefSeq" id="WP_190440885.1">
    <property type="nucleotide sequence ID" value="NZ_JAMPKM010000016.1"/>
</dbReference>
<keyword evidence="1 4" id="KW-0645">Protease</keyword>
<feature type="domain" description="P/Homo B" evidence="6">
    <location>
        <begin position="579"/>
        <end position="704"/>
    </location>
</feature>
<dbReference type="InterPro" id="IPR008979">
    <property type="entry name" value="Galactose-bd-like_sf"/>
</dbReference>
<dbReference type="InterPro" id="IPR036852">
    <property type="entry name" value="Peptidase_S8/S53_dom_sf"/>
</dbReference>
<dbReference type="Gene3D" id="2.60.120.260">
    <property type="entry name" value="Galactose-binding domain-like"/>
    <property type="match status" value="1"/>
</dbReference>
<evidence type="ECO:0000256" key="1">
    <source>
        <dbReference type="ARBA" id="ARBA00022670"/>
    </source>
</evidence>
<feature type="active site" description="Charge relay system" evidence="4">
    <location>
        <position position="281"/>
    </location>
</feature>
<dbReference type="Gene3D" id="3.40.50.200">
    <property type="entry name" value="Peptidase S8/S53 domain"/>
    <property type="match status" value="1"/>
</dbReference>
<dbReference type="PANTHER" id="PTHR42884">
    <property type="entry name" value="PROPROTEIN CONVERTASE SUBTILISIN/KEXIN-RELATED"/>
    <property type="match status" value="1"/>
</dbReference>
<dbReference type="SUPFAM" id="SSF52743">
    <property type="entry name" value="Subtilisin-like"/>
    <property type="match status" value="1"/>
</dbReference>
<evidence type="ECO:0000313" key="8">
    <source>
        <dbReference type="Proteomes" id="UP001464891"/>
    </source>
</evidence>